<dbReference type="RefSeq" id="WP_044218865.1">
    <property type="nucleotide sequence ID" value="NZ_JRYR02000001.1"/>
</dbReference>
<feature type="transmembrane region" description="Helical" evidence="6">
    <location>
        <begin position="36"/>
        <end position="57"/>
    </location>
</feature>
<feature type="transmembrane region" description="Helical" evidence="6">
    <location>
        <begin position="6"/>
        <end position="24"/>
    </location>
</feature>
<keyword evidence="3 6" id="KW-0812">Transmembrane</keyword>
<organism evidence="7 8">
    <name type="scientific">Flammeovirga pacifica</name>
    <dbReference type="NCBI Taxonomy" id="915059"/>
    <lineage>
        <taxon>Bacteria</taxon>
        <taxon>Pseudomonadati</taxon>
        <taxon>Bacteroidota</taxon>
        <taxon>Cytophagia</taxon>
        <taxon>Cytophagales</taxon>
        <taxon>Flammeovirgaceae</taxon>
        <taxon>Flammeovirga</taxon>
    </lineage>
</organism>
<evidence type="ECO:0000256" key="5">
    <source>
        <dbReference type="ARBA" id="ARBA00023136"/>
    </source>
</evidence>
<feature type="transmembrane region" description="Helical" evidence="6">
    <location>
        <begin position="297"/>
        <end position="321"/>
    </location>
</feature>
<comment type="caution">
    <text evidence="7">The sequence shown here is derived from an EMBL/GenBank/DDBJ whole genome shotgun (WGS) entry which is preliminary data.</text>
</comment>
<keyword evidence="8" id="KW-1185">Reference proteome</keyword>
<dbReference type="GO" id="GO:0005886">
    <property type="term" value="C:plasma membrane"/>
    <property type="evidence" value="ECO:0007669"/>
    <property type="project" value="UniProtKB-SubCell"/>
</dbReference>
<name>A0A1S1YYI7_FLAPC</name>
<evidence type="ECO:0000256" key="1">
    <source>
        <dbReference type="ARBA" id="ARBA00004651"/>
    </source>
</evidence>
<keyword evidence="4 6" id="KW-1133">Transmembrane helix</keyword>
<feature type="transmembrane region" description="Helical" evidence="6">
    <location>
        <begin position="116"/>
        <end position="139"/>
    </location>
</feature>
<dbReference type="PANTHER" id="PTHR39087:SF2">
    <property type="entry name" value="UPF0104 MEMBRANE PROTEIN MJ1595"/>
    <property type="match status" value="1"/>
</dbReference>
<comment type="subcellular location">
    <subcellularLocation>
        <location evidence="1">Cell membrane</location>
        <topology evidence="1">Multi-pass membrane protein</topology>
    </subcellularLocation>
</comment>
<keyword evidence="2" id="KW-1003">Cell membrane</keyword>
<feature type="transmembrane region" description="Helical" evidence="6">
    <location>
        <begin position="219"/>
        <end position="244"/>
    </location>
</feature>
<feature type="transmembrane region" description="Helical" evidence="6">
    <location>
        <begin position="250"/>
        <end position="268"/>
    </location>
</feature>
<evidence type="ECO:0000256" key="3">
    <source>
        <dbReference type="ARBA" id="ARBA00022692"/>
    </source>
</evidence>
<evidence type="ECO:0000256" key="2">
    <source>
        <dbReference type="ARBA" id="ARBA00022475"/>
    </source>
</evidence>
<dbReference type="EMBL" id="JRYR02000001">
    <property type="protein sequence ID" value="OHX65993.1"/>
    <property type="molecule type" value="Genomic_DNA"/>
</dbReference>
<dbReference type="Pfam" id="PF03706">
    <property type="entry name" value="LPG_synthase_TM"/>
    <property type="match status" value="1"/>
</dbReference>
<gene>
    <name evidence="7" type="ORF">NH26_06320</name>
</gene>
<evidence type="ECO:0000313" key="7">
    <source>
        <dbReference type="EMBL" id="OHX65993.1"/>
    </source>
</evidence>
<accession>A0A1S1YYI7</accession>
<evidence type="ECO:0000256" key="4">
    <source>
        <dbReference type="ARBA" id="ARBA00022989"/>
    </source>
</evidence>
<reference evidence="7 8" key="1">
    <citation type="journal article" date="2012" name="Int. J. Syst. Evol. Microbiol.">
        <title>Flammeovirga pacifica sp. nov., isolated from deep-sea sediment.</title>
        <authorList>
            <person name="Xu H."/>
            <person name="Fu Y."/>
            <person name="Yang N."/>
            <person name="Ding Z."/>
            <person name="Lai Q."/>
            <person name="Zeng R."/>
        </authorList>
    </citation>
    <scope>NUCLEOTIDE SEQUENCE [LARGE SCALE GENOMIC DNA]</scope>
    <source>
        <strain evidence="8">DSM 24597 / LMG 26175 / WPAGA1</strain>
    </source>
</reference>
<dbReference type="NCBIfam" id="TIGR00374">
    <property type="entry name" value="flippase-like domain"/>
    <property type="match status" value="1"/>
</dbReference>
<evidence type="ECO:0000313" key="8">
    <source>
        <dbReference type="Proteomes" id="UP000179797"/>
    </source>
</evidence>
<dbReference type="InterPro" id="IPR022791">
    <property type="entry name" value="L-PG_synthase/AglD"/>
</dbReference>
<protein>
    <recommendedName>
        <fullName evidence="9">TIGR00374 family protein</fullName>
    </recommendedName>
</protein>
<sequence length="339" mass="38391">MNIKEILKYIFSFFLAGALLWFVLKGQDYEEIKKTIITSHWQWLFVSASIALFSHYIRGLRWGLMLKPLNLKTSQSNLFMATMSGYAGNVVLPRFGEFFRCGILQKLSGISAKTSFGAVLIERAVDMIVFIILFGIAFLSQFDKLYKMVTPHFETQGDAIEKRFILLGVFLFLFILIGIVLFSIRKRLTSTVLYRKIQSMFMGVYDGMRAILKLERKDLYIYMFYTSIIWVCYFFMSYVVFFVLDDTSHLSLGVGFVMMMMSGLGMVIPTPGGTGSVHFFATQTLMAYGIAESEASSYALIMHTSQTILVLVVGGLSSLIANHKQGHSQEVILSEKDAL</sequence>
<dbReference type="OrthoDB" id="9812094at2"/>
<proteinExistence type="predicted"/>
<dbReference type="Proteomes" id="UP000179797">
    <property type="component" value="Unassembled WGS sequence"/>
</dbReference>
<evidence type="ECO:0008006" key="9">
    <source>
        <dbReference type="Google" id="ProtNLM"/>
    </source>
</evidence>
<evidence type="ECO:0000256" key="6">
    <source>
        <dbReference type="SAM" id="Phobius"/>
    </source>
</evidence>
<dbReference type="PANTHER" id="PTHR39087">
    <property type="entry name" value="UPF0104 MEMBRANE PROTEIN MJ1595"/>
    <property type="match status" value="1"/>
</dbReference>
<dbReference type="AlphaFoldDB" id="A0A1S1YYI7"/>
<feature type="transmembrane region" description="Helical" evidence="6">
    <location>
        <begin position="164"/>
        <end position="184"/>
    </location>
</feature>
<keyword evidence="5 6" id="KW-0472">Membrane</keyword>
<dbReference type="STRING" id="915059.NH26_06320"/>